<evidence type="ECO:0000313" key="2">
    <source>
        <dbReference type="Proteomes" id="UP001151532"/>
    </source>
</evidence>
<dbReference type="EMBL" id="JAPFFK010000008">
    <property type="protein sequence ID" value="KAJ6748370.1"/>
    <property type="molecule type" value="Genomic_DNA"/>
</dbReference>
<gene>
    <name evidence="1" type="ORF">OIU79_029476</name>
</gene>
<reference evidence="1" key="2">
    <citation type="journal article" date="2023" name="Int. J. Mol. Sci.">
        <title>De Novo Assembly and Annotation of 11 Diverse Shrub Willow (Salix) Genomes Reveals Novel Gene Organization in Sex-Linked Regions.</title>
        <authorList>
            <person name="Hyden B."/>
            <person name="Feng K."/>
            <person name="Yates T.B."/>
            <person name="Jawdy S."/>
            <person name="Cereghino C."/>
            <person name="Smart L.B."/>
            <person name="Muchero W."/>
        </authorList>
    </citation>
    <scope>NUCLEOTIDE SEQUENCE</scope>
    <source>
        <tissue evidence="1">Shoot tip</tissue>
    </source>
</reference>
<protein>
    <submittedName>
        <fullName evidence="1">Uncharacterized protein</fullName>
    </submittedName>
</protein>
<evidence type="ECO:0000313" key="1">
    <source>
        <dbReference type="EMBL" id="KAJ6748370.1"/>
    </source>
</evidence>
<accession>A0A9Q0VGF0</accession>
<organism evidence="1 2">
    <name type="scientific">Salix purpurea</name>
    <name type="common">Purple osier willow</name>
    <dbReference type="NCBI Taxonomy" id="77065"/>
    <lineage>
        <taxon>Eukaryota</taxon>
        <taxon>Viridiplantae</taxon>
        <taxon>Streptophyta</taxon>
        <taxon>Embryophyta</taxon>
        <taxon>Tracheophyta</taxon>
        <taxon>Spermatophyta</taxon>
        <taxon>Magnoliopsida</taxon>
        <taxon>eudicotyledons</taxon>
        <taxon>Gunneridae</taxon>
        <taxon>Pentapetalae</taxon>
        <taxon>rosids</taxon>
        <taxon>fabids</taxon>
        <taxon>Malpighiales</taxon>
        <taxon>Salicaceae</taxon>
        <taxon>Saliceae</taxon>
        <taxon>Salix</taxon>
    </lineage>
</organism>
<dbReference type="Proteomes" id="UP001151532">
    <property type="component" value="Chromosome 12"/>
</dbReference>
<proteinExistence type="predicted"/>
<name>A0A9Q0VGF0_SALPP</name>
<dbReference type="AlphaFoldDB" id="A0A9Q0VGF0"/>
<comment type="caution">
    <text evidence="1">The sequence shown here is derived from an EMBL/GenBank/DDBJ whole genome shotgun (WGS) entry which is preliminary data.</text>
</comment>
<sequence>MGWGRCSFSGQRNSVTLLKDSDKTSFQMEGRVKMGSVFVVLVMLGSLDLGPKSVECAFSIQLNPCTLSQCIAECKKALPEKYLSATCATGSQGKFCICLG</sequence>
<reference evidence="1" key="1">
    <citation type="submission" date="2022-11" db="EMBL/GenBank/DDBJ databases">
        <authorList>
            <person name="Hyden B.L."/>
            <person name="Feng K."/>
            <person name="Yates T."/>
            <person name="Jawdy S."/>
            <person name="Smart L.B."/>
            <person name="Muchero W."/>
        </authorList>
    </citation>
    <scope>NUCLEOTIDE SEQUENCE</scope>
    <source>
        <tissue evidence="1">Shoot tip</tissue>
    </source>
</reference>
<keyword evidence="2" id="KW-1185">Reference proteome</keyword>
<dbReference type="OrthoDB" id="1514813at2759"/>